<feature type="domain" description="MHD" evidence="6">
    <location>
        <begin position="308"/>
        <end position="575"/>
    </location>
</feature>
<dbReference type="Pfam" id="PF00928">
    <property type="entry name" value="Adap_comp_sub"/>
    <property type="match status" value="1"/>
</dbReference>
<dbReference type="PANTHER" id="PTHR10529">
    <property type="entry name" value="AP COMPLEX SUBUNIT MU"/>
    <property type="match status" value="1"/>
</dbReference>
<evidence type="ECO:0000256" key="4">
    <source>
        <dbReference type="ARBA" id="ARBA00023329"/>
    </source>
</evidence>
<keyword evidence="3" id="KW-0472">Membrane</keyword>
<reference evidence="7 8" key="1">
    <citation type="journal article" date="2023" name="Elife">
        <title>Identification of key yeast species and microbe-microbe interactions impacting larval growth of Drosophila in the wild.</title>
        <authorList>
            <person name="Mure A."/>
            <person name="Sugiura Y."/>
            <person name="Maeda R."/>
            <person name="Honda K."/>
            <person name="Sakurai N."/>
            <person name="Takahashi Y."/>
            <person name="Watada M."/>
            <person name="Katoh T."/>
            <person name="Gotoh A."/>
            <person name="Gotoh Y."/>
            <person name="Taniguchi I."/>
            <person name="Nakamura K."/>
            <person name="Hayashi T."/>
            <person name="Katayama T."/>
            <person name="Uemura T."/>
            <person name="Hattori Y."/>
        </authorList>
    </citation>
    <scope>NUCLEOTIDE SEQUENCE [LARGE SCALE GENOMIC DNA]</scope>
    <source>
        <strain evidence="7 8">SC-9</strain>
    </source>
</reference>
<dbReference type="InterPro" id="IPR036168">
    <property type="entry name" value="AP2_Mu_C_sf"/>
</dbReference>
<proteinExistence type="predicted"/>
<dbReference type="PROSITE" id="PS51072">
    <property type="entry name" value="MHD"/>
    <property type="match status" value="1"/>
</dbReference>
<dbReference type="Gene3D" id="2.60.40.1170">
    <property type="entry name" value="Mu homology domain, subdomain B"/>
    <property type="match status" value="2"/>
</dbReference>
<comment type="subcellular location">
    <subcellularLocation>
        <location evidence="1">Cytoplasmic vesicle membrane</location>
    </subcellularLocation>
</comment>
<dbReference type="AlphaFoldDB" id="A0AAV5QR94"/>
<name>A0AAV5QR94_9ASCO</name>
<evidence type="ECO:0000256" key="5">
    <source>
        <dbReference type="SAM" id="MobiDB-lite"/>
    </source>
</evidence>
<evidence type="ECO:0000256" key="1">
    <source>
        <dbReference type="ARBA" id="ARBA00004156"/>
    </source>
</evidence>
<keyword evidence="2" id="KW-0813">Transport</keyword>
<dbReference type="SUPFAM" id="SSF64356">
    <property type="entry name" value="SNARE-like"/>
    <property type="match status" value="1"/>
</dbReference>
<gene>
    <name evidence="7" type="ORF">DASC09_047750</name>
</gene>
<evidence type="ECO:0000256" key="3">
    <source>
        <dbReference type="ARBA" id="ARBA00023136"/>
    </source>
</evidence>
<keyword evidence="4" id="KW-0968">Cytoplasmic vesicle</keyword>
<keyword evidence="8" id="KW-1185">Reference proteome</keyword>
<dbReference type="GeneID" id="90075425"/>
<evidence type="ECO:0000259" key="6">
    <source>
        <dbReference type="PROSITE" id="PS51072"/>
    </source>
</evidence>
<dbReference type="InterPro" id="IPR028565">
    <property type="entry name" value="MHD"/>
</dbReference>
<dbReference type="InterPro" id="IPR011012">
    <property type="entry name" value="Longin-like_dom_sf"/>
</dbReference>
<dbReference type="Proteomes" id="UP001360560">
    <property type="component" value="Unassembled WGS sequence"/>
</dbReference>
<dbReference type="GO" id="GO:0030117">
    <property type="term" value="C:membrane coat"/>
    <property type="evidence" value="ECO:0007669"/>
    <property type="project" value="UniProtKB-ARBA"/>
</dbReference>
<organism evidence="7 8">
    <name type="scientific">Saccharomycopsis crataegensis</name>
    <dbReference type="NCBI Taxonomy" id="43959"/>
    <lineage>
        <taxon>Eukaryota</taxon>
        <taxon>Fungi</taxon>
        <taxon>Dikarya</taxon>
        <taxon>Ascomycota</taxon>
        <taxon>Saccharomycotina</taxon>
        <taxon>Saccharomycetes</taxon>
        <taxon>Saccharomycopsidaceae</taxon>
        <taxon>Saccharomycopsis</taxon>
    </lineage>
</organism>
<comment type="caution">
    <text evidence="7">The sequence shown here is derived from an EMBL/GenBank/DDBJ whole genome shotgun (WGS) entry which is preliminary data.</text>
</comment>
<dbReference type="GO" id="GO:0030659">
    <property type="term" value="C:cytoplasmic vesicle membrane"/>
    <property type="evidence" value="ECO:0007669"/>
    <property type="project" value="UniProtKB-SubCell"/>
</dbReference>
<sequence>MYWIRKMNPLTGIYISDDKNNLVFEYSLSSAAPSFKEVIAKIASATGKSNSSNIDDGPSNSPPVMRLSPNEVIYHQATKYLRYYAVCELEQIAKQQQKNTANNSHEEDINMMYQYDSNKNIKEDYESFQENDQEQDSKADESSEAEEDSEIGSEGNLSVGISSSSFNPLIPLEFIKQLIEVMVDYFGDPLVPLKIEANYDILCLLLSEMIEDNFPFITDLNQLKDVVQFEGILSRFLSSTSSNISKSSSSSNLGGFSSNTSLSLVQDRPSIPWRKNNVKYTNNELFVDFVEHVTLVMSPSRGNGEDFRSVGGSSAFYSTTGNYRNHSRPIISRITGEILLTSHLSGIPDLQMILNLNGHNLHCPTFHPCIRVDRWQNSPGVMSFIPPDGKSRIAEYEIDLGSLPHANRILQNIGIIQGKYTTDLGLLGNEFEITLSISNLKTVKNIETLKLEINTELQKDRISSIKILRLSNGDFQFNRNGKSEWIFDKNLATGMNPVLRGVIVPINNVDDGDNEELPLKIFPNHISLSYGYKGALPSGIKVTSLKVVSAKGMGENVKPYKGVKYIVRSGQVVLR</sequence>
<dbReference type="EMBL" id="BTFZ01000011">
    <property type="protein sequence ID" value="GMM37450.1"/>
    <property type="molecule type" value="Genomic_DNA"/>
</dbReference>
<accession>A0AAV5QR94</accession>
<protein>
    <submittedName>
        <fullName evidence="7">Apm3 protein</fullName>
    </submittedName>
</protein>
<evidence type="ECO:0000256" key="2">
    <source>
        <dbReference type="ARBA" id="ARBA00022448"/>
    </source>
</evidence>
<feature type="compositionally biased region" description="Acidic residues" evidence="5">
    <location>
        <begin position="142"/>
        <end position="151"/>
    </location>
</feature>
<feature type="region of interest" description="Disordered" evidence="5">
    <location>
        <begin position="127"/>
        <end position="156"/>
    </location>
</feature>
<evidence type="ECO:0000313" key="7">
    <source>
        <dbReference type="EMBL" id="GMM37450.1"/>
    </source>
</evidence>
<dbReference type="InterPro" id="IPR050431">
    <property type="entry name" value="Adaptor_comp_med_subunit"/>
</dbReference>
<dbReference type="RefSeq" id="XP_064854446.1">
    <property type="nucleotide sequence ID" value="XM_064998374.1"/>
</dbReference>
<evidence type="ECO:0000313" key="8">
    <source>
        <dbReference type="Proteomes" id="UP001360560"/>
    </source>
</evidence>
<dbReference type="SUPFAM" id="SSF49447">
    <property type="entry name" value="Second domain of Mu2 adaptin subunit (ap50) of ap2 adaptor"/>
    <property type="match status" value="1"/>
</dbReference>
<dbReference type="Gene3D" id="3.30.450.60">
    <property type="match status" value="1"/>
</dbReference>